<accession>A0ABT3MZS1</accession>
<protein>
    <submittedName>
        <fullName evidence="9">MFS transporter</fullName>
    </submittedName>
</protein>
<dbReference type="Gene3D" id="1.20.1250.20">
    <property type="entry name" value="MFS general substrate transporter like domains"/>
    <property type="match status" value="1"/>
</dbReference>
<feature type="transmembrane region" description="Helical" evidence="7">
    <location>
        <begin position="298"/>
        <end position="315"/>
    </location>
</feature>
<keyword evidence="10" id="KW-1185">Reference proteome</keyword>
<feature type="transmembrane region" description="Helical" evidence="7">
    <location>
        <begin position="40"/>
        <end position="63"/>
    </location>
</feature>
<dbReference type="PROSITE" id="PS50850">
    <property type="entry name" value="MFS"/>
    <property type="match status" value="1"/>
</dbReference>
<feature type="transmembrane region" description="Helical" evidence="7">
    <location>
        <begin position="132"/>
        <end position="155"/>
    </location>
</feature>
<dbReference type="Proteomes" id="UP001209854">
    <property type="component" value="Unassembled WGS sequence"/>
</dbReference>
<evidence type="ECO:0000256" key="7">
    <source>
        <dbReference type="SAM" id="Phobius"/>
    </source>
</evidence>
<dbReference type="InterPro" id="IPR011701">
    <property type="entry name" value="MFS"/>
</dbReference>
<evidence type="ECO:0000256" key="4">
    <source>
        <dbReference type="ARBA" id="ARBA00022692"/>
    </source>
</evidence>
<feature type="transmembrane region" description="Helical" evidence="7">
    <location>
        <begin position="207"/>
        <end position="228"/>
    </location>
</feature>
<name>A0ABT3MZS1_9GAMM</name>
<keyword evidence="5 7" id="KW-1133">Transmembrane helix</keyword>
<evidence type="ECO:0000256" key="2">
    <source>
        <dbReference type="ARBA" id="ARBA00022448"/>
    </source>
</evidence>
<dbReference type="InterPro" id="IPR020846">
    <property type="entry name" value="MFS_dom"/>
</dbReference>
<feature type="transmembrane region" description="Helical" evidence="7">
    <location>
        <begin position="248"/>
        <end position="266"/>
    </location>
</feature>
<feature type="transmembrane region" description="Helical" evidence="7">
    <location>
        <begin position="75"/>
        <end position="94"/>
    </location>
</feature>
<feature type="transmembrane region" description="Helical" evidence="7">
    <location>
        <begin position="273"/>
        <end position="292"/>
    </location>
</feature>
<dbReference type="CDD" id="cd17472">
    <property type="entry name" value="MFS_YajR_like"/>
    <property type="match status" value="1"/>
</dbReference>
<keyword evidence="2" id="KW-0813">Transport</keyword>
<dbReference type="SUPFAM" id="SSF103473">
    <property type="entry name" value="MFS general substrate transporter"/>
    <property type="match status" value="1"/>
</dbReference>
<dbReference type="RefSeq" id="WP_262564345.1">
    <property type="nucleotide sequence ID" value="NZ_JAPFCC010000001.1"/>
</dbReference>
<gene>
    <name evidence="9" type="ORF">NX722_18610</name>
</gene>
<feature type="transmembrane region" description="Helical" evidence="7">
    <location>
        <begin position="12"/>
        <end position="34"/>
    </location>
</feature>
<feature type="transmembrane region" description="Helical" evidence="7">
    <location>
        <begin position="360"/>
        <end position="380"/>
    </location>
</feature>
<dbReference type="Pfam" id="PF07690">
    <property type="entry name" value="MFS_1"/>
    <property type="match status" value="1"/>
</dbReference>
<comment type="subcellular location">
    <subcellularLocation>
        <location evidence="1">Cell membrane</location>
        <topology evidence="1">Multi-pass membrane protein</topology>
    </subcellularLocation>
</comment>
<comment type="caution">
    <text evidence="9">The sequence shown here is derived from an EMBL/GenBank/DDBJ whole genome shotgun (WGS) entry which is preliminary data.</text>
</comment>
<dbReference type="PANTHER" id="PTHR23517:SF2">
    <property type="entry name" value="MULTIDRUG RESISTANCE PROTEIN MDTH"/>
    <property type="match status" value="1"/>
</dbReference>
<feature type="transmembrane region" description="Helical" evidence="7">
    <location>
        <begin position="336"/>
        <end position="354"/>
    </location>
</feature>
<sequence>MSGQEIKASLSLSLVFMFRMFGLFMVLPVMALYADQLEGATPLLVGLAIGAYGFSQALLQIPFGWLSDRVGRKKIIIAGLLLFVAGSLVAAYAGSIQGVILGRVLQGCGAIAGAVTALLADLTREQYRTRSMAIFGMGIGLSFCLAMMLGPSIAAGWGLSGLFLSNAWLAGVGILIVLLVVPSATTRRQDLNSSVRKKSVRQVLHNVELLRLMVGIFTLHFIVMGLFVFLPRELESTMNIPRASHGGVYLVGLLGSFLVIIPFIIYSEKQRRLKQCFVTAVTLLLVSMVFMAQAGEHRWLLISGLLVFFAGFNFLEASLPSLASKLSPAGTRGTTMGLYSTCQFSGAALGGVLSGWGYEYWGLNGVLMVCAIPTALWWLLSVTMKHPPYVSSMVMALNPANGQDAGSMSRTLAVIPGVEEVTVLGRERTAYLKVNRRTLDLSALRQYGEC</sequence>
<evidence type="ECO:0000256" key="6">
    <source>
        <dbReference type="ARBA" id="ARBA00023136"/>
    </source>
</evidence>
<proteinExistence type="predicted"/>
<feature type="transmembrane region" description="Helical" evidence="7">
    <location>
        <begin position="167"/>
        <end position="186"/>
    </location>
</feature>
<feature type="transmembrane region" description="Helical" evidence="7">
    <location>
        <begin position="100"/>
        <end position="120"/>
    </location>
</feature>
<evidence type="ECO:0000313" key="9">
    <source>
        <dbReference type="EMBL" id="MCW7554593.1"/>
    </source>
</evidence>
<evidence type="ECO:0000256" key="5">
    <source>
        <dbReference type="ARBA" id="ARBA00022989"/>
    </source>
</evidence>
<keyword evidence="6 7" id="KW-0472">Membrane</keyword>
<evidence type="ECO:0000313" key="10">
    <source>
        <dbReference type="Proteomes" id="UP001209854"/>
    </source>
</evidence>
<evidence type="ECO:0000256" key="3">
    <source>
        <dbReference type="ARBA" id="ARBA00022475"/>
    </source>
</evidence>
<keyword evidence="3" id="KW-1003">Cell membrane</keyword>
<keyword evidence="4 7" id="KW-0812">Transmembrane</keyword>
<dbReference type="InterPro" id="IPR050171">
    <property type="entry name" value="MFS_Transporters"/>
</dbReference>
<organism evidence="9 10">
    <name type="scientific">Endozoicomonas gorgoniicola</name>
    <dbReference type="NCBI Taxonomy" id="1234144"/>
    <lineage>
        <taxon>Bacteria</taxon>
        <taxon>Pseudomonadati</taxon>
        <taxon>Pseudomonadota</taxon>
        <taxon>Gammaproteobacteria</taxon>
        <taxon>Oceanospirillales</taxon>
        <taxon>Endozoicomonadaceae</taxon>
        <taxon>Endozoicomonas</taxon>
    </lineage>
</organism>
<dbReference type="Gene3D" id="3.30.70.100">
    <property type="match status" value="1"/>
</dbReference>
<evidence type="ECO:0000256" key="1">
    <source>
        <dbReference type="ARBA" id="ARBA00004651"/>
    </source>
</evidence>
<reference evidence="9 10" key="1">
    <citation type="submission" date="2022-10" db="EMBL/GenBank/DDBJ databases">
        <title>High-quality genome sequences of two octocoral-associated bacteria, Endozoicomonas euniceicola EF212 and Endozoicomonas gorgoniicola PS125.</title>
        <authorList>
            <person name="Chiou Y.-J."/>
            <person name="Chen Y.-H."/>
        </authorList>
    </citation>
    <scope>NUCLEOTIDE SEQUENCE [LARGE SCALE GENOMIC DNA]</scope>
    <source>
        <strain evidence="9 10">PS125</strain>
    </source>
</reference>
<dbReference type="PANTHER" id="PTHR23517">
    <property type="entry name" value="RESISTANCE PROTEIN MDTM, PUTATIVE-RELATED-RELATED"/>
    <property type="match status" value="1"/>
</dbReference>
<feature type="domain" description="Major facilitator superfamily (MFS) profile" evidence="8">
    <location>
        <begin position="8"/>
        <end position="389"/>
    </location>
</feature>
<dbReference type="InterPro" id="IPR036259">
    <property type="entry name" value="MFS_trans_sf"/>
</dbReference>
<evidence type="ECO:0000259" key="8">
    <source>
        <dbReference type="PROSITE" id="PS50850"/>
    </source>
</evidence>
<dbReference type="EMBL" id="JAPFCC010000001">
    <property type="protein sequence ID" value="MCW7554593.1"/>
    <property type="molecule type" value="Genomic_DNA"/>
</dbReference>